<proteinExistence type="predicted"/>
<dbReference type="InterPro" id="IPR008475">
    <property type="entry name" value="PLipase_C_C"/>
</dbReference>
<dbReference type="RefSeq" id="WP_138451140.1">
    <property type="nucleotide sequence ID" value="NZ_VBVZ01000154.1"/>
</dbReference>
<dbReference type="Proteomes" id="UP000304941">
    <property type="component" value="Unassembled WGS sequence"/>
</dbReference>
<gene>
    <name evidence="2" type="ORF">FEM54_12400</name>
</gene>
<feature type="domain" description="Bacterial phospholipase C C-terminal" evidence="1">
    <location>
        <begin position="8"/>
        <end position="86"/>
    </location>
</feature>
<evidence type="ECO:0000313" key="3">
    <source>
        <dbReference type="Proteomes" id="UP000304941"/>
    </source>
</evidence>
<accession>A0ABY2UAV6</accession>
<protein>
    <submittedName>
        <fullName evidence="2">DUF756 domain-containing protein</fullName>
    </submittedName>
</protein>
<dbReference type="Pfam" id="PF05506">
    <property type="entry name" value="PLipase_C_C"/>
    <property type="match status" value="1"/>
</dbReference>
<sequence length="104" mass="11477">MARPEVTTRYSDQKIELVIVNTGTLDCTVTVKPNAAYKGDPERSYALKAGASTSDTWLLRLSDGWYDLTLTATNTETNFSRRLAGHVETGKLSRTDPLLDIKPS</sequence>
<evidence type="ECO:0000313" key="2">
    <source>
        <dbReference type="EMBL" id="TLG91590.1"/>
    </source>
</evidence>
<comment type="caution">
    <text evidence="2">The sequence shown here is derived from an EMBL/GenBank/DDBJ whole genome shotgun (WGS) entry which is preliminary data.</text>
</comment>
<keyword evidence="3" id="KW-1185">Reference proteome</keyword>
<name>A0ABY2UAV6_9PSED</name>
<organism evidence="2 3">
    <name type="scientific">Pseudomonas edaphica</name>
    <dbReference type="NCBI Taxonomy" id="2006980"/>
    <lineage>
        <taxon>Bacteria</taxon>
        <taxon>Pseudomonadati</taxon>
        <taxon>Pseudomonadota</taxon>
        <taxon>Gammaproteobacteria</taxon>
        <taxon>Pseudomonadales</taxon>
        <taxon>Pseudomonadaceae</taxon>
        <taxon>Pseudomonas</taxon>
    </lineage>
</organism>
<evidence type="ECO:0000259" key="1">
    <source>
        <dbReference type="Pfam" id="PF05506"/>
    </source>
</evidence>
<reference evidence="2 3" key="1">
    <citation type="submission" date="2019-05" db="EMBL/GenBank/DDBJ databases">
        <title>Pseudomonas edaphica sp. nov., isolated from rhizospheric soil of Cistus ladanifer L. in Spain.</title>
        <authorList>
            <person name="Peix A."/>
        </authorList>
    </citation>
    <scope>NUCLEOTIDE SEQUENCE [LARGE SCALE GENOMIC DNA]</scope>
    <source>
        <strain evidence="2 3">RD25</strain>
    </source>
</reference>
<dbReference type="EMBL" id="VBVZ01000154">
    <property type="protein sequence ID" value="TLG91590.1"/>
    <property type="molecule type" value="Genomic_DNA"/>
</dbReference>